<keyword evidence="8" id="KW-0406">Ion transport</keyword>
<dbReference type="InterPro" id="IPR051163">
    <property type="entry name" value="Sodium:Solute_Symporter_SSF"/>
</dbReference>
<feature type="transmembrane region" description="Helical" evidence="12">
    <location>
        <begin position="484"/>
        <end position="506"/>
    </location>
</feature>
<dbReference type="Proteomes" id="UP000199021">
    <property type="component" value="Unassembled WGS sequence"/>
</dbReference>
<dbReference type="AlphaFoldDB" id="A0A1H9P774"/>
<evidence type="ECO:0000256" key="5">
    <source>
        <dbReference type="ARBA" id="ARBA00022692"/>
    </source>
</evidence>
<feature type="transmembrane region" description="Helical" evidence="12">
    <location>
        <begin position="74"/>
        <end position="96"/>
    </location>
</feature>
<dbReference type="GO" id="GO:0006814">
    <property type="term" value="P:sodium ion transport"/>
    <property type="evidence" value="ECO:0007669"/>
    <property type="project" value="UniProtKB-KW"/>
</dbReference>
<dbReference type="RefSeq" id="WP_090173473.1">
    <property type="nucleotide sequence ID" value="NZ_FOFB01000043.1"/>
</dbReference>
<evidence type="ECO:0000313" key="14">
    <source>
        <dbReference type="Proteomes" id="UP000199021"/>
    </source>
</evidence>
<dbReference type="GO" id="GO:0005886">
    <property type="term" value="C:plasma membrane"/>
    <property type="evidence" value="ECO:0007669"/>
    <property type="project" value="UniProtKB-SubCell"/>
</dbReference>
<dbReference type="InterPro" id="IPR001734">
    <property type="entry name" value="Na/solute_symporter"/>
</dbReference>
<feature type="transmembrane region" description="Helical" evidence="12">
    <location>
        <begin position="540"/>
        <end position="559"/>
    </location>
</feature>
<feature type="transmembrane region" description="Helical" evidence="12">
    <location>
        <begin position="271"/>
        <end position="298"/>
    </location>
</feature>
<evidence type="ECO:0000256" key="7">
    <source>
        <dbReference type="ARBA" id="ARBA00023053"/>
    </source>
</evidence>
<feature type="transmembrane region" description="Helical" evidence="12">
    <location>
        <begin position="231"/>
        <end position="250"/>
    </location>
</feature>
<proteinExistence type="inferred from homology"/>
<evidence type="ECO:0000256" key="12">
    <source>
        <dbReference type="SAM" id="Phobius"/>
    </source>
</evidence>
<dbReference type="PROSITE" id="PS50283">
    <property type="entry name" value="NA_SOLUT_SYMP_3"/>
    <property type="match status" value="1"/>
</dbReference>
<dbReference type="CDD" id="cd11494">
    <property type="entry name" value="SLC5sbd_NIS-like_u2"/>
    <property type="match status" value="1"/>
</dbReference>
<comment type="similarity">
    <text evidence="2 11">Belongs to the sodium:solute symporter (SSF) (TC 2.A.21) family.</text>
</comment>
<evidence type="ECO:0000313" key="13">
    <source>
        <dbReference type="EMBL" id="SER44048.1"/>
    </source>
</evidence>
<organism evidence="13 14">
    <name type="scientific">Neolewinella agarilytica</name>
    <dbReference type="NCBI Taxonomy" id="478744"/>
    <lineage>
        <taxon>Bacteria</taxon>
        <taxon>Pseudomonadati</taxon>
        <taxon>Bacteroidota</taxon>
        <taxon>Saprospiria</taxon>
        <taxon>Saprospirales</taxon>
        <taxon>Lewinellaceae</taxon>
        <taxon>Neolewinella</taxon>
    </lineage>
</organism>
<evidence type="ECO:0000256" key="4">
    <source>
        <dbReference type="ARBA" id="ARBA00022475"/>
    </source>
</evidence>
<evidence type="ECO:0000256" key="10">
    <source>
        <dbReference type="ARBA" id="ARBA00023201"/>
    </source>
</evidence>
<accession>A0A1H9P774</accession>
<feature type="transmembrane region" description="Helical" evidence="12">
    <location>
        <begin position="459"/>
        <end position="478"/>
    </location>
</feature>
<dbReference type="InParanoid" id="A0A1H9P774"/>
<feature type="transmembrane region" description="Helical" evidence="12">
    <location>
        <begin position="42"/>
        <end position="62"/>
    </location>
</feature>
<dbReference type="Gene3D" id="1.20.1730.10">
    <property type="entry name" value="Sodium/glucose cotransporter"/>
    <property type="match status" value="1"/>
</dbReference>
<protein>
    <submittedName>
        <fullName evidence="13">Transporter, SSS family</fullName>
    </submittedName>
</protein>
<reference evidence="14" key="1">
    <citation type="submission" date="2016-10" db="EMBL/GenBank/DDBJ databases">
        <authorList>
            <person name="Varghese N."/>
            <person name="Submissions S."/>
        </authorList>
    </citation>
    <scope>NUCLEOTIDE SEQUENCE [LARGE SCALE GENOMIC DNA]</scope>
    <source>
        <strain evidence="14">DSM 24740</strain>
    </source>
</reference>
<keyword evidence="7" id="KW-0915">Sodium</keyword>
<keyword evidence="4" id="KW-1003">Cell membrane</keyword>
<feature type="transmembrane region" description="Helical" evidence="12">
    <location>
        <begin position="117"/>
        <end position="139"/>
    </location>
</feature>
<evidence type="ECO:0000256" key="11">
    <source>
        <dbReference type="RuleBase" id="RU362091"/>
    </source>
</evidence>
<dbReference type="EMBL" id="FOFB01000043">
    <property type="protein sequence ID" value="SER44048.1"/>
    <property type="molecule type" value="Genomic_DNA"/>
</dbReference>
<feature type="transmembrane region" description="Helical" evidence="12">
    <location>
        <begin position="181"/>
        <end position="201"/>
    </location>
</feature>
<dbReference type="OrthoDB" id="9803597at2"/>
<name>A0A1H9P774_9BACT</name>
<dbReference type="PANTHER" id="PTHR42985:SF40">
    <property type="entry name" value="LD47995P-RELATED"/>
    <property type="match status" value="1"/>
</dbReference>
<keyword evidence="6 12" id="KW-1133">Transmembrane helix</keyword>
<feature type="transmembrane region" description="Helical" evidence="12">
    <location>
        <begin position="145"/>
        <end position="169"/>
    </location>
</feature>
<evidence type="ECO:0000256" key="2">
    <source>
        <dbReference type="ARBA" id="ARBA00006434"/>
    </source>
</evidence>
<sequence>MSTIDWLVMTGTLAAIVTYGVLMTRKVDNVKSYLLGDKDLKWYTIGLSVMATQASAITFLSTPGQAYNSGLGFAQFYFGLPIAMVILCVFVLPIYYRLNVYTAYEYLEGRFDVRVRTLTAILFLIQRGLAAGITIYAPAIILSSILGWSLGLTILLIGVVVIFYTVMGGTKAVSVTQKQQMIVILCGMVAAGVVVVMKMPADVSFGDALNVAGKLGKLEVLDFKFDLNDRYNLWSALLGGTFLFLSYFGTDQSQVQRYLSGKSLTESRLGLLFNGIFKVPMQFLVLFVGIMVFVFFLFQAPPIHFNKANLDKVRTSEYAADLDALEEEYATINITAESASTAMVEAMQGDNEASILSAKTNLAAALDARNEIAAQVDELITTVDPDAIVEDRDYVFITFIINYLPIGLVGLLLAVIFSAAMSSTSSELNALATTSMVDIYRRSVVKDKDDAHYFTASKWLTIGWGCVALTFAAFANLFDNLIQAVNIIGSLFYGVILGVFAVAFFVKHVGGRAVLIAAIIAEIFVAGTFIATSLGYIDLAYLWLNLIGCMLTVGLAVLFQGGRSSTGEVVEERLH</sequence>
<evidence type="ECO:0000256" key="8">
    <source>
        <dbReference type="ARBA" id="ARBA00023065"/>
    </source>
</evidence>
<dbReference type="GO" id="GO:0015293">
    <property type="term" value="F:symporter activity"/>
    <property type="evidence" value="ECO:0007669"/>
    <property type="project" value="TreeGrafter"/>
</dbReference>
<feature type="transmembrane region" description="Helical" evidence="12">
    <location>
        <begin position="513"/>
        <end position="534"/>
    </location>
</feature>
<dbReference type="PANTHER" id="PTHR42985">
    <property type="entry name" value="SODIUM-COUPLED MONOCARBOXYLATE TRANSPORTER"/>
    <property type="match status" value="1"/>
</dbReference>
<keyword evidence="9 12" id="KW-0472">Membrane</keyword>
<dbReference type="InterPro" id="IPR038377">
    <property type="entry name" value="Na/Glc_symporter_sf"/>
</dbReference>
<keyword evidence="5 12" id="KW-0812">Transmembrane</keyword>
<keyword evidence="3" id="KW-0813">Transport</keyword>
<evidence type="ECO:0000256" key="6">
    <source>
        <dbReference type="ARBA" id="ARBA00022989"/>
    </source>
</evidence>
<comment type="subcellular location">
    <subcellularLocation>
        <location evidence="1">Cell membrane</location>
        <topology evidence="1">Multi-pass membrane protein</topology>
    </subcellularLocation>
</comment>
<keyword evidence="10" id="KW-0739">Sodium transport</keyword>
<evidence type="ECO:0000256" key="3">
    <source>
        <dbReference type="ARBA" id="ARBA00022448"/>
    </source>
</evidence>
<evidence type="ECO:0000256" key="1">
    <source>
        <dbReference type="ARBA" id="ARBA00004651"/>
    </source>
</evidence>
<dbReference type="Pfam" id="PF00474">
    <property type="entry name" value="SSF"/>
    <property type="match status" value="2"/>
</dbReference>
<keyword evidence="14" id="KW-1185">Reference proteome</keyword>
<gene>
    <name evidence="13" type="ORF">SAMN05444359_14324</name>
</gene>
<dbReference type="FunCoup" id="A0A1H9P774">
    <property type="interactions" value="26"/>
</dbReference>
<feature type="transmembrane region" description="Helical" evidence="12">
    <location>
        <begin position="6"/>
        <end position="22"/>
    </location>
</feature>
<feature type="transmembrane region" description="Helical" evidence="12">
    <location>
        <begin position="394"/>
        <end position="417"/>
    </location>
</feature>
<dbReference type="STRING" id="478744.SAMN05444359_14324"/>
<evidence type="ECO:0000256" key="9">
    <source>
        <dbReference type="ARBA" id="ARBA00023136"/>
    </source>
</evidence>